<dbReference type="Pfam" id="PF13579">
    <property type="entry name" value="Glyco_trans_4_4"/>
    <property type="match status" value="1"/>
</dbReference>
<protein>
    <submittedName>
        <fullName evidence="2">CAZy families GT4 protein</fullName>
    </submittedName>
</protein>
<dbReference type="InterPro" id="IPR028098">
    <property type="entry name" value="Glyco_trans_4-like_N"/>
</dbReference>
<organism evidence="2">
    <name type="scientific">uncultured Gallionella sp</name>
    <dbReference type="NCBI Taxonomy" id="360907"/>
    <lineage>
        <taxon>Bacteria</taxon>
        <taxon>Pseudomonadati</taxon>
        <taxon>Pseudomonadota</taxon>
        <taxon>Betaproteobacteria</taxon>
        <taxon>Nitrosomonadales</taxon>
        <taxon>Gallionellaceae</taxon>
        <taxon>Gallionella</taxon>
        <taxon>environmental samples</taxon>
    </lineage>
</organism>
<dbReference type="EMBL" id="KF126068">
    <property type="protein sequence ID" value="AIA93410.1"/>
    <property type="molecule type" value="Genomic_DNA"/>
</dbReference>
<accession>A0A060CK55</accession>
<dbReference type="SUPFAM" id="SSF53756">
    <property type="entry name" value="UDP-Glycosyltransferase/glycogen phosphorylase"/>
    <property type="match status" value="1"/>
</dbReference>
<feature type="domain" description="Glycosyltransferase subfamily 4-like N-terminal" evidence="1">
    <location>
        <begin position="17"/>
        <end position="118"/>
    </location>
</feature>
<feature type="non-terminal residue" evidence="2">
    <location>
        <position position="1"/>
    </location>
</feature>
<dbReference type="AlphaFoldDB" id="A0A060CK55"/>
<reference evidence="2" key="1">
    <citation type="journal article" date="2013" name="Environ. Microbiol.">
        <title>Seasonally variable intestinal metagenomes of the red palm weevil (Rhynchophorus ferrugineus).</title>
        <authorList>
            <person name="Jia S."/>
            <person name="Zhang X."/>
            <person name="Zhang G."/>
            <person name="Yin A."/>
            <person name="Zhang S."/>
            <person name="Li F."/>
            <person name="Wang L."/>
            <person name="Zhao D."/>
            <person name="Yun Q."/>
            <person name="Tala"/>
            <person name="Wang J."/>
            <person name="Sun G."/>
            <person name="Baabdullah M."/>
            <person name="Yu X."/>
            <person name="Hu S."/>
            <person name="Al-Mssallem I.S."/>
            <person name="Yu J."/>
        </authorList>
    </citation>
    <scope>NUCLEOTIDE SEQUENCE</scope>
</reference>
<proteinExistence type="predicted"/>
<evidence type="ECO:0000313" key="2">
    <source>
        <dbReference type="EMBL" id="AIA93410.1"/>
    </source>
</evidence>
<name>A0A060CK55_9PROT</name>
<evidence type="ECO:0000259" key="1">
    <source>
        <dbReference type="Pfam" id="PF13579"/>
    </source>
</evidence>
<dbReference type="GO" id="GO:0016757">
    <property type="term" value="F:glycosyltransferase activity"/>
    <property type="evidence" value="ECO:0007669"/>
    <property type="project" value="UniProtKB-ARBA"/>
</dbReference>
<sequence>RPSGLKRILHHASFTLSAAPVMLWKTLRYRPDMVFVVEPALLPAPLGWLSARLSGAKVWLHVQDFEVEAAFATGLLKEESLPGKLARMFDRWIHGRFDRVSSISGPMLARLVEKGHPAGTPARDAQLGQAGCGHAADPALGLSRGIRHHHAACRALFGQCRQ</sequence>